<dbReference type="GO" id="GO:0030288">
    <property type="term" value="C:outer membrane-bounded periplasmic space"/>
    <property type="evidence" value="ECO:0007669"/>
    <property type="project" value="TreeGrafter"/>
</dbReference>
<dbReference type="SUPFAM" id="SSF55816">
    <property type="entry name" value="5'-nucleotidase (syn. UDP-sugar hydrolase), C-terminal domain"/>
    <property type="match status" value="1"/>
</dbReference>
<comment type="similarity">
    <text evidence="2">Belongs to the 5'-nucleotidase family.</text>
</comment>
<dbReference type="RefSeq" id="WP_057907144.1">
    <property type="nucleotide sequence ID" value="NZ_AYYZ01000030.1"/>
</dbReference>
<name>A0A0R1Z970_9LACO</name>
<dbReference type="InterPro" id="IPR004843">
    <property type="entry name" value="Calcineurin-like_PHP"/>
</dbReference>
<keyword evidence="2" id="KW-0547">Nucleotide-binding</keyword>
<feature type="domain" description="5'-Nucleotidase C-terminal" evidence="4">
    <location>
        <begin position="329"/>
        <end position="481"/>
    </location>
</feature>
<feature type="domain" description="Calcineurin-like phosphoesterase" evidence="3">
    <location>
        <begin position="4"/>
        <end position="240"/>
    </location>
</feature>
<dbReference type="PRINTS" id="PR01607">
    <property type="entry name" value="APYRASEFAMLY"/>
</dbReference>
<dbReference type="Gene3D" id="3.60.21.10">
    <property type="match status" value="1"/>
</dbReference>
<dbReference type="PANTHER" id="PTHR11575">
    <property type="entry name" value="5'-NUCLEOTIDASE-RELATED"/>
    <property type="match status" value="1"/>
</dbReference>
<dbReference type="STRING" id="1423820.FC64_GL001314"/>
<dbReference type="InterPro" id="IPR006179">
    <property type="entry name" value="5_nucleotidase/apyrase"/>
</dbReference>
<dbReference type="EMBL" id="AYYZ01000030">
    <property type="protein sequence ID" value="KRM51504.1"/>
    <property type="molecule type" value="Genomic_DNA"/>
</dbReference>
<evidence type="ECO:0000313" key="6">
    <source>
        <dbReference type="Proteomes" id="UP000051291"/>
    </source>
</evidence>
<keyword evidence="2" id="KW-0378">Hydrolase</keyword>
<dbReference type="PANTHER" id="PTHR11575:SF6">
    <property type="entry name" value="2',3'-CYCLIC-NUCLEOTIDE 2'-PHOSPHODIESTERASE_3'-NUCLEOTIDASE"/>
    <property type="match status" value="1"/>
</dbReference>
<dbReference type="Proteomes" id="UP000051291">
    <property type="component" value="Unassembled WGS sequence"/>
</dbReference>
<keyword evidence="1" id="KW-0732">Signal</keyword>
<dbReference type="InterPro" id="IPR029052">
    <property type="entry name" value="Metallo-depent_PP-like"/>
</dbReference>
<evidence type="ECO:0000256" key="2">
    <source>
        <dbReference type="RuleBase" id="RU362119"/>
    </source>
</evidence>
<reference evidence="5 6" key="1">
    <citation type="journal article" date="2015" name="Genome Announc.">
        <title>Expanding the biotechnology potential of lactobacilli through comparative genomics of 213 strains and associated genera.</title>
        <authorList>
            <person name="Sun Z."/>
            <person name="Harris H.M."/>
            <person name="McCann A."/>
            <person name="Guo C."/>
            <person name="Argimon S."/>
            <person name="Zhang W."/>
            <person name="Yang X."/>
            <person name="Jeffery I.B."/>
            <person name="Cooney J.C."/>
            <person name="Kagawa T.F."/>
            <person name="Liu W."/>
            <person name="Song Y."/>
            <person name="Salvetti E."/>
            <person name="Wrobel A."/>
            <person name="Rasinkangas P."/>
            <person name="Parkhill J."/>
            <person name="Rea M.C."/>
            <person name="O'Sullivan O."/>
            <person name="Ritari J."/>
            <person name="Douillard F.P."/>
            <person name="Paul Ross R."/>
            <person name="Yang R."/>
            <person name="Briner A.E."/>
            <person name="Felis G.E."/>
            <person name="de Vos W.M."/>
            <person name="Barrangou R."/>
            <person name="Klaenhammer T.R."/>
            <person name="Caufield P.W."/>
            <person name="Cui Y."/>
            <person name="Zhang H."/>
            <person name="O'Toole P.W."/>
        </authorList>
    </citation>
    <scope>NUCLEOTIDE SEQUENCE [LARGE SCALE GENOMIC DNA]</scope>
    <source>
        <strain evidence="5 6">DSM 20653</strain>
    </source>
</reference>
<dbReference type="InterPro" id="IPR036907">
    <property type="entry name" value="5'-Nucleotdase_C_sf"/>
</dbReference>
<gene>
    <name evidence="5" type="ORF">FC64_GL001314</name>
</gene>
<comment type="caution">
    <text evidence="5">The sequence shown here is derived from an EMBL/GenBank/DDBJ whole genome shotgun (WGS) entry which is preliminary data.</text>
</comment>
<dbReference type="GO" id="GO:0016787">
    <property type="term" value="F:hydrolase activity"/>
    <property type="evidence" value="ECO:0007669"/>
    <property type="project" value="UniProtKB-KW"/>
</dbReference>
<keyword evidence="6" id="KW-1185">Reference proteome</keyword>
<sequence>MKIKIVSTSDVHGYIYPTNFTSRNDYHGLGYLKAGAVIEKIRRQAEQDGDIVLYVEDGDFVEGSPMTDYAYQTYNEKHYNLDLVKMVNHLQADVGILGNHEFNYGPNYLNPTLADRNYPILNANMQEGPDYHIIDAPYKIIEKNGVKIGVLGLTTQYIPHWEQPDHIKGWKFEPALKAAQKYVPKLRKKADIVVVAYHGGFERDLATGEPTESLTGENEGYQLLTEVPGIDALVTGHQHRQIAEVVNGIPTTQPGFRGEKVGCITLELNDQKQVIGSKAELIDTADADEEMWMNALTADWRNDVEDWLDQTLTTIDGDMKIHDPMQARLHGHAYLDLVNKVEMDATGADIAGTALFNDEVTGLGHEVTIRNVMNSYVYPNTLVVEKITGKDLKAALERCASFFEVGSDGKLSVSKDFSYPKMQLYNYDYYSGIDYTFDLRQPQGHRVTELKYHGKDVQDTDELNVAINQYRAVGGGDYPMYSMDKMVKQVENEMPRMIIAYLQKHPKIKAVQPTNLKIIMK</sequence>
<dbReference type="GO" id="GO:0009166">
    <property type="term" value="P:nucleotide catabolic process"/>
    <property type="evidence" value="ECO:0007669"/>
    <property type="project" value="InterPro"/>
</dbReference>
<evidence type="ECO:0000313" key="5">
    <source>
        <dbReference type="EMBL" id="KRM51504.1"/>
    </source>
</evidence>
<dbReference type="GO" id="GO:0000166">
    <property type="term" value="F:nucleotide binding"/>
    <property type="evidence" value="ECO:0007669"/>
    <property type="project" value="UniProtKB-KW"/>
</dbReference>
<dbReference type="Pfam" id="PF00149">
    <property type="entry name" value="Metallophos"/>
    <property type="match status" value="1"/>
</dbReference>
<dbReference type="AlphaFoldDB" id="A0A0R1Z970"/>
<evidence type="ECO:0008006" key="7">
    <source>
        <dbReference type="Google" id="ProtNLM"/>
    </source>
</evidence>
<dbReference type="Pfam" id="PF02872">
    <property type="entry name" value="5_nucleotid_C"/>
    <property type="match status" value="1"/>
</dbReference>
<dbReference type="Gene3D" id="3.90.780.10">
    <property type="entry name" value="5'-Nucleotidase, C-terminal domain"/>
    <property type="match status" value="1"/>
</dbReference>
<dbReference type="InterPro" id="IPR008334">
    <property type="entry name" value="5'-Nucleotdase_C"/>
</dbReference>
<dbReference type="PATRIC" id="fig|1423820.4.peg.1340"/>
<evidence type="ECO:0000259" key="4">
    <source>
        <dbReference type="Pfam" id="PF02872"/>
    </source>
</evidence>
<dbReference type="SUPFAM" id="SSF56300">
    <property type="entry name" value="Metallo-dependent phosphatases"/>
    <property type="match status" value="1"/>
</dbReference>
<accession>A0A0R1Z970</accession>
<evidence type="ECO:0000256" key="1">
    <source>
        <dbReference type="ARBA" id="ARBA00022729"/>
    </source>
</evidence>
<proteinExistence type="inferred from homology"/>
<evidence type="ECO:0000259" key="3">
    <source>
        <dbReference type="Pfam" id="PF00149"/>
    </source>
</evidence>
<organism evidence="5 6">
    <name type="scientific">Ligilactobacillus araffinosus DSM 20653</name>
    <dbReference type="NCBI Taxonomy" id="1423820"/>
    <lineage>
        <taxon>Bacteria</taxon>
        <taxon>Bacillati</taxon>
        <taxon>Bacillota</taxon>
        <taxon>Bacilli</taxon>
        <taxon>Lactobacillales</taxon>
        <taxon>Lactobacillaceae</taxon>
        <taxon>Ligilactobacillus</taxon>
    </lineage>
</organism>
<protein>
    <recommendedName>
        <fullName evidence="7">2,3-cyclic-nucleotide 2-phosphodiesterase</fullName>
    </recommendedName>
</protein>